<evidence type="ECO:0000256" key="1">
    <source>
        <dbReference type="SAM" id="Phobius"/>
    </source>
</evidence>
<comment type="caution">
    <text evidence="2">The sequence shown here is derived from an EMBL/GenBank/DDBJ whole genome shotgun (WGS) entry which is preliminary data.</text>
</comment>
<keyword evidence="1" id="KW-1133">Transmembrane helix</keyword>
<dbReference type="EMBL" id="WWCR01000010">
    <property type="protein sequence ID" value="MYM72898.1"/>
    <property type="molecule type" value="Genomic_DNA"/>
</dbReference>
<dbReference type="AlphaFoldDB" id="A0A7X4H065"/>
<dbReference type="Proteomes" id="UP000469734">
    <property type="component" value="Unassembled WGS sequence"/>
</dbReference>
<keyword evidence="1" id="KW-0472">Membrane</keyword>
<keyword evidence="1" id="KW-0812">Transmembrane</keyword>
<organism evidence="2 3">
    <name type="scientific">Duganella margarita</name>
    <dbReference type="NCBI Taxonomy" id="2692170"/>
    <lineage>
        <taxon>Bacteria</taxon>
        <taxon>Pseudomonadati</taxon>
        <taxon>Pseudomonadota</taxon>
        <taxon>Betaproteobacteria</taxon>
        <taxon>Burkholderiales</taxon>
        <taxon>Oxalobacteraceae</taxon>
        <taxon>Telluria group</taxon>
        <taxon>Duganella</taxon>
    </lineage>
</organism>
<sequence>MLEAGWQSFRDFIAAYADGLHSLAEIIKIFGAFASFYALLKLRQIERKYLFKATMPGLIEKIDSSLQALNEGLNDPIRHRIQIGTALNHLVADLRTVKRRMKGESRSEVAKFLGFMRPFGFDPHFWQSKRVRQLSKDELSELYNRGRGLLRSLENELGDSAWSNK</sequence>
<dbReference type="RefSeq" id="WP_161050242.1">
    <property type="nucleotide sequence ID" value="NZ_WWCR01000010.1"/>
</dbReference>
<feature type="transmembrane region" description="Helical" evidence="1">
    <location>
        <begin position="20"/>
        <end position="40"/>
    </location>
</feature>
<proteinExistence type="predicted"/>
<protein>
    <submittedName>
        <fullName evidence="2">Uncharacterized protein</fullName>
    </submittedName>
</protein>
<accession>A0A7X4H065</accession>
<name>A0A7X4H065_9BURK</name>
<reference evidence="2 3" key="1">
    <citation type="submission" date="2019-12" db="EMBL/GenBank/DDBJ databases">
        <title>Novel species isolated from a subtropical stream in China.</title>
        <authorList>
            <person name="Lu H."/>
        </authorList>
    </citation>
    <scope>NUCLEOTIDE SEQUENCE [LARGE SCALE GENOMIC DNA]</scope>
    <source>
        <strain evidence="2 3">FT134W</strain>
    </source>
</reference>
<evidence type="ECO:0000313" key="2">
    <source>
        <dbReference type="EMBL" id="MYM72898.1"/>
    </source>
</evidence>
<gene>
    <name evidence="2" type="ORF">GTP56_11880</name>
</gene>
<evidence type="ECO:0000313" key="3">
    <source>
        <dbReference type="Proteomes" id="UP000469734"/>
    </source>
</evidence>